<dbReference type="EMBL" id="BMHI01000007">
    <property type="protein sequence ID" value="GGB45090.1"/>
    <property type="molecule type" value="Genomic_DNA"/>
</dbReference>
<evidence type="ECO:0000256" key="3">
    <source>
        <dbReference type="ARBA" id="ARBA00023163"/>
    </source>
</evidence>
<evidence type="ECO:0000313" key="6">
    <source>
        <dbReference type="Proteomes" id="UP000636793"/>
    </source>
</evidence>
<dbReference type="Gene3D" id="1.10.10.10">
    <property type="entry name" value="Winged helix-like DNA-binding domain superfamily/Winged helix DNA-binding domain"/>
    <property type="match status" value="1"/>
</dbReference>
<keyword evidence="6" id="KW-1185">Reference proteome</keyword>
<evidence type="ECO:0000313" key="5">
    <source>
        <dbReference type="EMBL" id="GGB45090.1"/>
    </source>
</evidence>
<reference evidence="5" key="2">
    <citation type="submission" date="2020-09" db="EMBL/GenBank/DDBJ databases">
        <authorList>
            <person name="Sun Q."/>
            <person name="Zhou Y."/>
        </authorList>
    </citation>
    <scope>NUCLEOTIDE SEQUENCE</scope>
    <source>
        <strain evidence="5">CGMCC 1.15085</strain>
    </source>
</reference>
<dbReference type="PROSITE" id="PS50043">
    <property type="entry name" value="HTH_LUXR_2"/>
    <property type="match status" value="1"/>
</dbReference>
<dbReference type="PRINTS" id="PR00038">
    <property type="entry name" value="HTHLUXR"/>
</dbReference>
<dbReference type="InterPro" id="IPR036388">
    <property type="entry name" value="WH-like_DNA-bd_sf"/>
</dbReference>
<evidence type="ECO:0000259" key="4">
    <source>
        <dbReference type="PROSITE" id="PS50043"/>
    </source>
</evidence>
<accession>A0A916WZD4</accession>
<organism evidence="5 6">
    <name type="scientific">Flexivirga endophytica</name>
    <dbReference type="NCBI Taxonomy" id="1849103"/>
    <lineage>
        <taxon>Bacteria</taxon>
        <taxon>Bacillati</taxon>
        <taxon>Actinomycetota</taxon>
        <taxon>Actinomycetes</taxon>
        <taxon>Micrococcales</taxon>
        <taxon>Dermacoccaceae</taxon>
        <taxon>Flexivirga</taxon>
    </lineage>
</organism>
<dbReference type="RefSeq" id="WP_229749901.1">
    <property type="nucleotide sequence ID" value="NZ_BMHI01000007.1"/>
</dbReference>
<evidence type="ECO:0000256" key="2">
    <source>
        <dbReference type="ARBA" id="ARBA00023125"/>
    </source>
</evidence>
<dbReference type="CDD" id="cd06170">
    <property type="entry name" value="LuxR_C_like"/>
    <property type="match status" value="1"/>
</dbReference>
<dbReference type="Pfam" id="PF00196">
    <property type="entry name" value="GerE"/>
    <property type="match status" value="1"/>
</dbReference>
<name>A0A916WZD4_9MICO</name>
<protein>
    <recommendedName>
        <fullName evidence="4">HTH luxR-type domain-containing protein</fullName>
    </recommendedName>
</protein>
<dbReference type="GO" id="GO:0006355">
    <property type="term" value="P:regulation of DNA-templated transcription"/>
    <property type="evidence" value="ECO:0007669"/>
    <property type="project" value="InterPro"/>
</dbReference>
<evidence type="ECO:0000256" key="1">
    <source>
        <dbReference type="ARBA" id="ARBA00023015"/>
    </source>
</evidence>
<dbReference type="AlphaFoldDB" id="A0A916WZD4"/>
<dbReference type="Proteomes" id="UP000636793">
    <property type="component" value="Unassembled WGS sequence"/>
</dbReference>
<keyword evidence="3" id="KW-0804">Transcription</keyword>
<dbReference type="GO" id="GO:0003677">
    <property type="term" value="F:DNA binding"/>
    <property type="evidence" value="ECO:0007669"/>
    <property type="project" value="UniProtKB-KW"/>
</dbReference>
<dbReference type="PANTHER" id="PTHR44688">
    <property type="entry name" value="DNA-BINDING TRANSCRIPTIONAL ACTIVATOR DEVR_DOSR"/>
    <property type="match status" value="1"/>
</dbReference>
<dbReference type="PANTHER" id="PTHR44688:SF16">
    <property type="entry name" value="DNA-BINDING TRANSCRIPTIONAL ACTIVATOR DEVR_DOSR"/>
    <property type="match status" value="1"/>
</dbReference>
<feature type="domain" description="HTH luxR-type" evidence="4">
    <location>
        <begin position="261"/>
        <end position="328"/>
    </location>
</feature>
<keyword evidence="2" id="KW-0238">DNA-binding</keyword>
<gene>
    <name evidence="5" type="ORF">GCM10011492_40230</name>
</gene>
<reference evidence="5" key="1">
    <citation type="journal article" date="2014" name="Int. J. Syst. Evol. Microbiol.">
        <title>Complete genome sequence of Corynebacterium casei LMG S-19264T (=DSM 44701T), isolated from a smear-ripened cheese.</title>
        <authorList>
            <consortium name="US DOE Joint Genome Institute (JGI-PGF)"/>
            <person name="Walter F."/>
            <person name="Albersmeier A."/>
            <person name="Kalinowski J."/>
            <person name="Ruckert C."/>
        </authorList>
    </citation>
    <scope>NUCLEOTIDE SEQUENCE</scope>
    <source>
        <strain evidence="5">CGMCC 1.15085</strain>
    </source>
</reference>
<keyword evidence="1" id="KW-0805">Transcription regulation</keyword>
<dbReference type="SUPFAM" id="SSF55781">
    <property type="entry name" value="GAF domain-like"/>
    <property type="match status" value="1"/>
</dbReference>
<dbReference type="InterPro" id="IPR000792">
    <property type="entry name" value="Tscrpt_reg_LuxR_C"/>
</dbReference>
<dbReference type="InterPro" id="IPR016032">
    <property type="entry name" value="Sig_transdc_resp-reg_C-effctor"/>
</dbReference>
<dbReference type="SMART" id="SM00421">
    <property type="entry name" value="HTH_LUXR"/>
    <property type="match status" value="1"/>
</dbReference>
<comment type="caution">
    <text evidence="5">The sequence shown here is derived from an EMBL/GenBank/DDBJ whole genome shotgun (WGS) entry which is preliminary data.</text>
</comment>
<dbReference type="SUPFAM" id="SSF46894">
    <property type="entry name" value="C-terminal effector domain of the bipartite response regulators"/>
    <property type="match status" value="1"/>
</dbReference>
<sequence>MGTARFSPPYVDRLRAADRWLRASERDAHAARYAVCRTTISALARVDSFYIGFFRDTDTVFIPYIYDHDQFLRPSIGRYGRHGVSHWVRTSKRPYVYRDDGGRLLTNAMPFGDTNEVSLDAVVVPLIDAETGDVTGLMSAQSLQPHSYDDEAIRALEWLGRALMHSFARDTAAQDELDLYTIYPELDTTGVQNETDLIDAVSSRVNRLHRGIRDLAQLAAPAGGAVAEAAQQLQHLSETTQIEIGDLFGAFADAAQGEDDGPDPAAELTAREREIAELIAREGVSNADLAEQLHISEKTVKTHVGNVLRKLGVAQRAGIELVLGPTMLQSTSRHRSKLPESP</sequence>
<proteinExistence type="predicted"/>